<feature type="compositionally biased region" description="Basic and acidic residues" evidence="1">
    <location>
        <begin position="189"/>
        <end position="253"/>
    </location>
</feature>
<feature type="region of interest" description="Disordered" evidence="1">
    <location>
        <begin position="1445"/>
        <end position="1522"/>
    </location>
</feature>
<feature type="compositionally biased region" description="Basic and acidic residues" evidence="1">
    <location>
        <begin position="118"/>
        <end position="167"/>
    </location>
</feature>
<feature type="compositionally biased region" description="Polar residues" evidence="1">
    <location>
        <begin position="1505"/>
        <end position="1522"/>
    </location>
</feature>
<dbReference type="InterPro" id="IPR051571">
    <property type="entry name" value="N-CoR_corepressor"/>
</dbReference>
<feature type="compositionally biased region" description="Polar residues" evidence="1">
    <location>
        <begin position="1801"/>
        <end position="1810"/>
    </location>
</feature>
<feature type="compositionally biased region" description="Basic and acidic residues" evidence="1">
    <location>
        <begin position="58"/>
        <end position="68"/>
    </location>
</feature>
<feature type="compositionally biased region" description="Basic and acidic residues" evidence="1">
    <location>
        <begin position="1908"/>
        <end position="1925"/>
    </location>
</feature>
<feature type="region of interest" description="Disordered" evidence="1">
    <location>
        <begin position="1333"/>
        <end position="1368"/>
    </location>
</feature>
<feature type="compositionally biased region" description="Low complexity" evidence="1">
    <location>
        <begin position="1654"/>
        <end position="1663"/>
    </location>
</feature>
<evidence type="ECO:0000256" key="1">
    <source>
        <dbReference type="SAM" id="MobiDB-lite"/>
    </source>
</evidence>
<dbReference type="CDD" id="cd00167">
    <property type="entry name" value="SANT"/>
    <property type="match status" value="1"/>
</dbReference>
<comment type="caution">
    <text evidence="3">The sequence shown here is derived from an EMBL/GenBank/DDBJ whole genome shotgun (WGS) entry which is preliminary data.</text>
</comment>
<feature type="region of interest" description="Disordered" evidence="1">
    <location>
        <begin position="1377"/>
        <end position="1396"/>
    </location>
</feature>
<sequence>MSSRFPPTNNSDPRYPRDRSPPRQLDRRTSAQFSDGGLDPRPNEPGYRPNDGYGYQGRGREPPREPPRGPKALLDAPRGGFIPRGRGGFPGRGDARDRDFRDIRDEPFPRRGRGQDWGPRDRFGTRDRRASPAGRDRSRSPLSRDFRDTRDLRELPPRDEPRRDFREGSLSGPPDPFPFRGRGAFRGRGRGDWRGRFPDDRDNLRPRSRSRDRDWEQQMRDDRDHDRNFDSRRDEEPRRERDEREDRFRREPPPFRPASRNSTGAPSTPITSRSTSTTSVHLANLDRYTQNTRDARESLDQRPRLQGSNPDIRIGSGDRDSERGDVYPKRADNDRFESRTASPPPQAPPVPAFGSIPPQRASTTIQGPPLKEEPRRDTSPLIHPSRLKLLDPSIDAPSAPKSHILNSAPTGPKAQQALGRWQPDETQDTTRRVLDNDVDRFGFQRQSFAAPPNPAAKEAGFEQVRNISKRFSQGETSPLRSLIPSTPGSFESTQPSVRKAVEEQGRNGNAPSTAGSASHLRHPSGDMSNQGSPVKIPTGPRAERGPPSIRQPAPPTVRGLPNRGPSMMPARGGRGGATWSWVNPSRNPPRGPSIMNTMPTRRDSIGEERVRAGPPSTESAESAIEKWRRNNAPSGGTSARSEAENIQNTSSSNLSPETRQKAFTGDDIKVEEPGAGEFKPRTMVPDQEKEEDESDEAGAGEGQMDLDEEDFAEAEKKFNHEMQALEAKRPLTPRNNPVILELLEELDALASALEEKTKMAGSEEPPAAQPVPLGLPSPKPEEEDEMDFKRESGSPSLSVKARPQTPLLENLPFLTSGPPTPFSQIDELQEDSQRQDAIEALLLERLTRQRETQEAENYEARDTFERLYKLWRENVEAFEDSRRAEDAIGVSVTPDDVPLVTPTPPVVGRRGKIISELDMQEVIRVSQETAAKEERARREREQPVYESAETFNPEREAEVPNMLSREEKDASLFTDMNTLVDREFGLQALEFIPKKDDFTPEEHETFLYNYLLYPKRFGVIADALHGRDFRDCVQHYYSTKLLVKYKDQEIAFMKTRKGKKIAASMRGQIRPRSTGLISSFDGMMDYNTQTVALTEKGRPRRAAAPTFGDTVEPEPAPAVTPARRGAAGKENLNGNTSTEKPANKRTRTAPAKEKGGRKGKAPLLAAAPGPSPQKGLLEDVRGLSREPQLENEQRLEDIEGAQALAGLNGNQLYNVSVYRSGSIEGWTPEQPSAMNIDPMQKHSQQFLQDQSHSPQTKAGGQPTTSSYWSVPEIEDLKNYLSHFGTNWQAIAATMKTKTHTMIKNYYNRETLKKTDNGKQMELNALRAEEMIANGQDTGPLPPPTQTGEKRRHFHNLPRESQRPLAPSGDVIEIDAVSPKLQPTKSQPQGRYKGDHHRPQFTTLASADQGAAQVSAQMMLQGYETTKNRITISLQKQLQQQVIGPHLGTFTPEDRSRAVFSTRDTVKEKEQREMQVRQQSHDAQQDRELLQRQQERGSHAHHRHSVSQQQNEQPVQSYQQQHAPSLMPNALHSSLLGQQPTSTTQASTTPIEVKWDEKARLHFEQQQLREQQQAQQQQAQQQQQEAQQRAMQQQQAMQQTPLQQLQQRQPLDTSSAMRRIGSGAFSNAPNQFTPSQSPASASLPPMSPQGEMLRPSSVPVSASAQPPPPPGPPKKSSIMDLLNSDAPELAPRKRLSDQRPAAPTPPPQQSAYQPAAQPIQQQIQRRETPSEPTLQMQQQQRPSFSQQSHQQQQVTPARELGRNWPAAVQQMPQRSWMEERSAQAQSVVSPPPQPSFIPPSSRNSMHALQQRSHVPSPPPFSHSRTGSYTQHQQSQPHHHQQQPSGPAEPNIRPSPYASLNPREQSHQHQQQQQQQQQQHHQHMHMQQALEQQQRQARQIEMQQQAQHHMQREQEEARRRQELERYQEQVMRQEQAAIRERTERREMEERDRRAQLGGQYYSGGGGDEHGVQGRGLGRGYEERR</sequence>
<feature type="compositionally biased region" description="Acidic residues" evidence="1">
    <location>
        <begin position="688"/>
        <end position="712"/>
    </location>
</feature>
<feature type="region of interest" description="Disordered" evidence="1">
    <location>
        <begin position="445"/>
        <end position="716"/>
    </location>
</feature>
<reference evidence="3" key="1">
    <citation type="submission" date="2022-11" db="EMBL/GenBank/DDBJ databases">
        <title>Chromosomal genome sequence assembly and mating type (MAT) locus characterization of the leprose asexual lichenized fungus Lepraria neglecta (Nyl.) Erichsen.</title>
        <authorList>
            <person name="Allen J.L."/>
            <person name="Pfeffer B."/>
        </authorList>
    </citation>
    <scope>NUCLEOTIDE SEQUENCE</scope>
    <source>
        <strain evidence="3">Allen 5258</strain>
    </source>
</reference>
<feature type="compositionally biased region" description="Basic and acidic residues" evidence="1">
    <location>
        <begin position="1935"/>
        <end position="1952"/>
    </location>
</feature>
<dbReference type="PANTHER" id="PTHR13992:SF39">
    <property type="entry name" value="SMRTER, ISOFORM G"/>
    <property type="match status" value="1"/>
</dbReference>
<feature type="compositionally biased region" description="Polar residues" evidence="1">
    <location>
        <begin position="1623"/>
        <end position="1632"/>
    </location>
</feature>
<name>A0AAD9Z1P1_9LECA</name>
<feature type="compositionally biased region" description="Basic and acidic residues" evidence="1">
    <location>
        <begin position="1463"/>
        <end position="1497"/>
    </location>
</feature>
<feature type="compositionally biased region" description="Basic and acidic residues" evidence="1">
    <location>
        <begin position="658"/>
        <end position="672"/>
    </location>
</feature>
<dbReference type="Gene3D" id="1.10.10.60">
    <property type="entry name" value="Homeodomain-like"/>
    <property type="match status" value="2"/>
</dbReference>
<dbReference type="EMBL" id="JASNWA010000009">
    <property type="protein sequence ID" value="KAK3169985.1"/>
    <property type="molecule type" value="Genomic_DNA"/>
</dbReference>
<gene>
    <name evidence="3" type="ORF">OEA41_009370</name>
</gene>
<protein>
    <recommendedName>
        <fullName evidence="2">SANT domain-containing protein</fullName>
    </recommendedName>
</protein>
<feature type="compositionally biased region" description="Pro residues" evidence="1">
    <location>
        <begin position="767"/>
        <end position="778"/>
    </location>
</feature>
<feature type="compositionally biased region" description="Basic and acidic residues" evidence="1">
    <location>
        <begin position="600"/>
        <end position="611"/>
    </location>
</feature>
<feature type="compositionally biased region" description="Polar residues" evidence="1">
    <location>
        <begin position="465"/>
        <end position="496"/>
    </location>
</feature>
<dbReference type="PROSITE" id="PS51293">
    <property type="entry name" value="SANT"/>
    <property type="match status" value="1"/>
</dbReference>
<dbReference type="GO" id="GO:0006357">
    <property type="term" value="P:regulation of transcription by RNA polymerase II"/>
    <property type="evidence" value="ECO:0007669"/>
    <property type="project" value="TreeGrafter"/>
</dbReference>
<feature type="region of interest" description="Disordered" evidence="1">
    <location>
        <begin position="1241"/>
        <end position="1266"/>
    </location>
</feature>
<evidence type="ECO:0000313" key="4">
    <source>
        <dbReference type="Proteomes" id="UP001276659"/>
    </source>
</evidence>
<dbReference type="Pfam" id="PF00249">
    <property type="entry name" value="Myb_DNA-binding"/>
    <property type="match status" value="1"/>
</dbReference>
<feature type="compositionally biased region" description="Basic and acidic residues" evidence="1">
    <location>
        <begin position="316"/>
        <end position="338"/>
    </location>
</feature>
<feature type="compositionally biased region" description="Low complexity" evidence="1">
    <location>
        <begin position="1588"/>
        <end position="1608"/>
    </location>
</feature>
<dbReference type="GO" id="GO:0034967">
    <property type="term" value="C:Set3 complex"/>
    <property type="evidence" value="ECO:0007669"/>
    <property type="project" value="TreeGrafter"/>
</dbReference>
<dbReference type="InterPro" id="IPR017884">
    <property type="entry name" value="SANT_dom"/>
</dbReference>
<proteinExistence type="predicted"/>
<feature type="compositionally biased region" description="Polar residues" evidence="1">
    <location>
        <begin position="506"/>
        <end position="516"/>
    </location>
</feature>
<feature type="compositionally biased region" description="Basic and acidic residues" evidence="1">
    <location>
        <begin position="14"/>
        <end position="29"/>
    </location>
</feature>
<feature type="domain" description="SANT" evidence="2">
    <location>
        <begin position="993"/>
        <end position="1044"/>
    </location>
</feature>
<dbReference type="Proteomes" id="UP001276659">
    <property type="component" value="Unassembled WGS sequence"/>
</dbReference>
<feature type="compositionally biased region" description="Low complexity" evidence="1">
    <location>
        <begin position="1633"/>
        <end position="1643"/>
    </location>
</feature>
<feature type="region of interest" description="Disordered" evidence="1">
    <location>
        <begin position="753"/>
        <end position="800"/>
    </location>
</feature>
<evidence type="ECO:0000259" key="2">
    <source>
        <dbReference type="PROSITE" id="PS51293"/>
    </source>
</evidence>
<feature type="compositionally biased region" description="Low complexity" evidence="1">
    <location>
        <begin position="1734"/>
        <end position="1752"/>
    </location>
</feature>
<dbReference type="PANTHER" id="PTHR13992">
    <property type="entry name" value="NUCLEAR RECEPTOR CO-REPRESSOR RELATED NCOR"/>
    <property type="match status" value="1"/>
</dbReference>
<feature type="region of interest" description="Disordered" evidence="1">
    <location>
        <begin position="1"/>
        <end position="430"/>
    </location>
</feature>
<feature type="compositionally biased region" description="Polar residues" evidence="1">
    <location>
        <begin position="631"/>
        <end position="657"/>
    </location>
</feature>
<keyword evidence="4" id="KW-1185">Reference proteome</keyword>
<feature type="compositionally biased region" description="Pro residues" evidence="1">
    <location>
        <begin position="342"/>
        <end position="351"/>
    </location>
</feature>
<feature type="compositionally biased region" description="Low complexity" evidence="1">
    <location>
        <begin position="1866"/>
        <end position="1906"/>
    </location>
</feature>
<feature type="region of interest" description="Disordered" evidence="1">
    <location>
        <begin position="1588"/>
        <end position="1982"/>
    </location>
</feature>
<feature type="compositionally biased region" description="Basic and acidic residues" evidence="1">
    <location>
        <begin position="93"/>
        <end position="109"/>
    </location>
</feature>
<dbReference type="SUPFAM" id="SSF46689">
    <property type="entry name" value="Homeodomain-like"/>
    <property type="match status" value="2"/>
</dbReference>
<feature type="compositionally biased region" description="Polar residues" evidence="1">
    <location>
        <begin position="1"/>
        <end position="10"/>
    </location>
</feature>
<evidence type="ECO:0000313" key="3">
    <source>
        <dbReference type="EMBL" id="KAK3169985.1"/>
    </source>
</evidence>
<organism evidence="3 4">
    <name type="scientific">Lepraria neglecta</name>
    <dbReference type="NCBI Taxonomy" id="209136"/>
    <lineage>
        <taxon>Eukaryota</taxon>
        <taxon>Fungi</taxon>
        <taxon>Dikarya</taxon>
        <taxon>Ascomycota</taxon>
        <taxon>Pezizomycotina</taxon>
        <taxon>Lecanoromycetes</taxon>
        <taxon>OSLEUM clade</taxon>
        <taxon>Lecanoromycetidae</taxon>
        <taxon>Lecanorales</taxon>
        <taxon>Lecanorineae</taxon>
        <taxon>Stereocaulaceae</taxon>
        <taxon>Lepraria</taxon>
    </lineage>
</organism>
<feature type="compositionally biased region" description="Low complexity" evidence="1">
    <location>
        <begin position="267"/>
        <end position="279"/>
    </location>
</feature>
<feature type="compositionally biased region" description="Basic and acidic residues" evidence="1">
    <location>
        <begin position="293"/>
        <end position="303"/>
    </location>
</feature>
<feature type="compositionally biased region" description="Low complexity" evidence="1">
    <location>
        <begin position="1708"/>
        <end position="1722"/>
    </location>
</feature>
<accession>A0AAD9Z1P1</accession>
<dbReference type="InterPro" id="IPR009057">
    <property type="entry name" value="Homeodomain-like_sf"/>
</dbReference>
<dbReference type="InterPro" id="IPR001005">
    <property type="entry name" value="SANT/Myb"/>
</dbReference>
<dbReference type="SMART" id="SM00717">
    <property type="entry name" value="SANT"/>
    <property type="match status" value="2"/>
</dbReference>
<feature type="region of interest" description="Disordered" evidence="1">
    <location>
        <begin position="1092"/>
        <end position="1176"/>
    </location>
</feature>